<comment type="caution">
    <text evidence="1">The sequence shown here is derived from an EMBL/GenBank/DDBJ whole genome shotgun (WGS) entry which is preliminary data.</text>
</comment>
<organism evidence="1 2">
    <name type="scientific">Pristionchus entomophagus</name>
    <dbReference type="NCBI Taxonomy" id="358040"/>
    <lineage>
        <taxon>Eukaryota</taxon>
        <taxon>Metazoa</taxon>
        <taxon>Ecdysozoa</taxon>
        <taxon>Nematoda</taxon>
        <taxon>Chromadorea</taxon>
        <taxon>Rhabditida</taxon>
        <taxon>Rhabditina</taxon>
        <taxon>Diplogasteromorpha</taxon>
        <taxon>Diplogasteroidea</taxon>
        <taxon>Neodiplogasteridae</taxon>
        <taxon>Pristionchus</taxon>
    </lineage>
</organism>
<keyword evidence="2" id="KW-1185">Reference proteome</keyword>
<accession>A0AAV5T2T9</accession>
<sequence>PKVIALASKSTRLLVSLHNENCDFTITDDLTTLLFDSAGKDVVSSIHLLLSNNSGEEIQSHEIPCHTSGRVSSVRMDAVYPLVFG</sequence>
<evidence type="ECO:0000313" key="1">
    <source>
        <dbReference type="EMBL" id="GMS86844.1"/>
    </source>
</evidence>
<dbReference type="Proteomes" id="UP001432027">
    <property type="component" value="Unassembled WGS sequence"/>
</dbReference>
<protein>
    <submittedName>
        <fullName evidence="1">Uncharacterized protein</fullName>
    </submittedName>
</protein>
<feature type="non-terminal residue" evidence="1">
    <location>
        <position position="85"/>
    </location>
</feature>
<proteinExistence type="predicted"/>
<dbReference type="AlphaFoldDB" id="A0AAV5T2T9"/>
<gene>
    <name evidence="1" type="ORF">PENTCL1PPCAC_9019</name>
</gene>
<feature type="non-terminal residue" evidence="1">
    <location>
        <position position="1"/>
    </location>
</feature>
<dbReference type="EMBL" id="BTSX01000002">
    <property type="protein sequence ID" value="GMS86844.1"/>
    <property type="molecule type" value="Genomic_DNA"/>
</dbReference>
<evidence type="ECO:0000313" key="2">
    <source>
        <dbReference type="Proteomes" id="UP001432027"/>
    </source>
</evidence>
<name>A0AAV5T2T9_9BILA</name>
<reference evidence="1" key="1">
    <citation type="submission" date="2023-10" db="EMBL/GenBank/DDBJ databases">
        <title>Genome assembly of Pristionchus species.</title>
        <authorList>
            <person name="Yoshida K."/>
            <person name="Sommer R.J."/>
        </authorList>
    </citation>
    <scope>NUCLEOTIDE SEQUENCE</scope>
    <source>
        <strain evidence="1">RS0144</strain>
    </source>
</reference>